<gene>
    <name evidence="2" type="ORF">JFL43_10755</name>
</gene>
<feature type="transmembrane region" description="Helical" evidence="1">
    <location>
        <begin position="175"/>
        <end position="200"/>
    </location>
</feature>
<keyword evidence="1" id="KW-0472">Membrane</keyword>
<proteinExistence type="predicted"/>
<feature type="transmembrane region" description="Helical" evidence="1">
    <location>
        <begin position="117"/>
        <end position="137"/>
    </location>
</feature>
<name>A0ABS1H7M6_9BACL</name>
<comment type="caution">
    <text evidence="2">The sequence shown here is derived from an EMBL/GenBank/DDBJ whole genome shotgun (WGS) entry which is preliminary data.</text>
</comment>
<dbReference type="RefSeq" id="WP_200749065.1">
    <property type="nucleotide sequence ID" value="NZ_JAEOAH010000013.1"/>
</dbReference>
<sequence>MKQRKFLITILSIISVMWVVHTLTKNFVVDPSFQGFLSKKDERLSNQMLWVLMIRVHIILAIIALLTGPLGIIKRLRLKSLTFHRWNGRVYILSIVLNFIPGLYVSFFATGGWPNTIGFLILNTLWLITTIFGFIYIKRKDLLRHSQWITRSFFLSFANMFLYIIVAIIHNGLDISYGLSYTIAVWLCWIFNLAIAEIVIRKKYLYDIK</sequence>
<evidence type="ECO:0000313" key="2">
    <source>
        <dbReference type="EMBL" id="MBK3495321.1"/>
    </source>
</evidence>
<organism evidence="2 3">
    <name type="scientific">Viridibacillus soli</name>
    <dbReference type="NCBI Taxonomy" id="2798301"/>
    <lineage>
        <taxon>Bacteria</taxon>
        <taxon>Bacillati</taxon>
        <taxon>Bacillota</taxon>
        <taxon>Bacilli</taxon>
        <taxon>Bacillales</taxon>
        <taxon>Caryophanaceae</taxon>
        <taxon>Viridibacillus</taxon>
    </lineage>
</organism>
<feature type="transmembrane region" description="Helical" evidence="1">
    <location>
        <begin position="90"/>
        <end position="111"/>
    </location>
</feature>
<keyword evidence="1" id="KW-0812">Transmembrane</keyword>
<dbReference type="Pfam" id="PF10067">
    <property type="entry name" value="DUF2306"/>
    <property type="match status" value="1"/>
</dbReference>
<feature type="transmembrane region" description="Helical" evidence="1">
    <location>
        <begin position="7"/>
        <end position="28"/>
    </location>
</feature>
<feature type="transmembrane region" description="Helical" evidence="1">
    <location>
        <begin position="149"/>
        <end position="169"/>
    </location>
</feature>
<reference evidence="2 3" key="1">
    <citation type="submission" date="2020-12" db="EMBL/GenBank/DDBJ databases">
        <title>YIM B01967 draft genome.</title>
        <authorList>
            <person name="Yan X."/>
        </authorList>
    </citation>
    <scope>NUCLEOTIDE SEQUENCE [LARGE SCALE GENOMIC DNA]</scope>
    <source>
        <strain evidence="2 3">YIM B01967</strain>
    </source>
</reference>
<dbReference type="EMBL" id="JAEOAH010000013">
    <property type="protein sequence ID" value="MBK3495321.1"/>
    <property type="molecule type" value="Genomic_DNA"/>
</dbReference>
<feature type="transmembrane region" description="Helical" evidence="1">
    <location>
        <begin position="48"/>
        <end position="70"/>
    </location>
</feature>
<keyword evidence="1" id="KW-1133">Transmembrane helix</keyword>
<dbReference type="Proteomes" id="UP000618943">
    <property type="component" value="Unassembled WGS sequence"/>
</dbReference>
<evidence type="ECO:0000313" key="3">
    <source>
        <dbReference type="Proteomes" id="UP000618943"/>
    </source>
</evidence>
<evidence type="ECO:0000256" key="1">
    <source>
        <dbReference type="SAM" id="Phobius"/>
    </source>
</evidence>
<protein>
    <submittedName>
        <fullName evidence="2">DUF2306 domain-containing protein</fullName>
    </submittedName>
</protein>
<keyword evidence="3" id="KW-1185">Reference proteome</keyword>
<accession>A0ABS1H7M6</accession>
<dbReference type="InterPro" id="IPR018750">
    <property type="entry name" value="DUF2306_membrane"/>
</dbReference>